<reference evidence="1" key="1">
    <citation type="journal article" date="2023" name="Mol. Phylogenet. Evol.">
        <title>Genome-scale phylogeny and comparative genomics of the fungal order Sordariales.</title>
        <authorList>
            <person name="Hensen N."/>
            <person name="Bonometti L."/>
            <person name="Westerberg I."/>
            <person name="Brannstrom I.O."/>
            <person name="Guillou S."/>
            <person name="Cros-Aarteil S."/>
            <person name="Calhoun S."/>
            <person name="Haridas S."/>
            <person name="Kuo A."/>
            <person name="Mondo S."/>
            <person name="Pangilinan J."/>
            <person name="Riley R."/>
            <person name="LaButti K."/>
            <person name="Andreopoulos B."/>
            <person name="Lipzen A."/>
            <person name="Chen C."/>
            <person name="Yan M."/>
            <person name="Daum C."/>
            <person name="Ng V."/>
            <person name="Clum A."/>
            <person name="Steindorff A."/>
            <person name="Ohm R.A."/>
            <person name="Martin F."/>
            <person name="Silar P."/>
            <person name="Natvig D.O."/>
            <person name="Lalanne C."/>
            <person name="Gautier V."/>
            <person name="Ament-Velasquez S.L."/>
            <person name="Kruys A."/>
            <person name="Hutchinson M.I."/>
            <person name="Powell A.J."/>
            <person name="Barry K."/>
            <person name="Miller A.N."/>
            <person name="Grigoriev I.V."/>
            <person name="Debuchy R."/>
            <person name="Gladieux P."/>
            <person name="Hiltunen Thoren M."/>
            <person name="Johannesson H."/>
        </authorList>
    </citation>
    <scope>NUCLEOTIDE SEQUENCE</scope>
    <source>
        <strain evidence="1">CBS 757.83</strain>
    </source>
</reference>
<name>A0AAN6QGG9_9PEZI</name>
<sequence length="70" mass="7509">PIVTPGNTTTFPPIQQSCPIVMGLAYSISSRRLCTLVSCVADSSDTLGPNMTRSPTVTRAQSRMIRLKLA</sequence>
<proteinExistence type="predicted"/>
<dbReference type="Proteomes" id="UP001305647">
    <property type="component" value="Unassembled WGS sequence"/>
</dbReference>
<protein>
    <submittedName>
        <fullName evidence="1">Uncharacterized protein</fullName>
    </submittedName>
</protein>
<feature type="non-terminal residue" evidence="1">
    <location>
        <position position="1"/>
    </location>
</feature>
<gene>
    <name evidence="1" type="ORF">N658DRAFT_414952</name>
</gene>
<dbReference type="EMBL" id="MU863624">
    <property type="protein sequence ID" value="KAK4106966.1"/>
    <property type="molecule type" value="Genomic_DNA"/>
</dbReference>
<organism evidence="1 2">
    <name type="scientific">Parathielavia hyrcaniae</name>
    <dbReference type="NCBI Taxonomy" id="113614"/>
    <lineage>
        <taxon>Eukaryota</taxon>
        <taxon>Fungi</taxon>
        <taxon>Dikarya</taxon>
        <taxon>Ascomycota</taxon>
        <taxon>Pezizomycotina</taxon>
        <taxon>Sordariomycetes</taxon>
        <taxon>Sordariomycetidae</taxon>
        <taxon>Sordariales</taxon>
        <taxon>Chaetomiaceae</taxon>
        <taxon>Parathielavia</taxon>
    </lineage>
</organism>
<accession>A0AAN6QGG9</accession>
<evidence type="ECO:0000313" key="1">
    <source>
        <dbReference type="EMBL" id="KAK4106966.1"/>
    </source>
</evidence>
<comment type="caution">
    <text evidence="1">The sequence shown here is derived from an EMBL/GenBank/DDBJ whole genome shotgun (WGS) entry which is preliminary data.</text>
</comment>
<dbReference type="AlphaFoldDB" id="A0AAN6QGG9"/>
<evidence type="ECO:0000313" key="2">
    <source>
        <dbReference type="Proteomes" id="UP001305647"/>
    </source>
</evidence>
<reference evidence="1" key="2">
    <citation type="submission" date="2023-05" db="EMBL/GenBank/DDBJ databases">
        <authorList>
            <consortium name="Lawrence Berkeley National Laboratory"/>
            <person name="Steindorff A."/>
            <person name="Hensen N."/>
            <person name="Bonometti L."/>
            <person name="Westerberg I."/>
            <person name="Brannstrom I.O."/>
            <person name="Guillou S."/>
            <person name="Cros-Aarteil S."/>
            <person name="Calhoun S."/>
            <person name="Haridas S."/>
            <person name="Kuo A."/>
            <person name="Mondo S."/>
            <person name="Pangilinan J."/>
            <person name="Riley R."/>
            <person name="Labutti K."/>
            <person name="Andreopoulos B."/>
            <person name="Lipzen A."/>
            <person name="Chen C."/>
            <person name="Yanf M."/>
            <person name="Daum C."/>
            <person name="Ng V."/>
            <person name="Clum A."/>
            <person name="Ohm R."/>
            <person name="Martin F."/>
            <person name="Silar P."/>
            <person name="Natvig D."/>
            <person name="Lalanne C."/>
            <person name="Gautier V."/>
            <person name="Ament-Velasquez S.L."/>
            <person name="Kruys A."/>
            <person name="Hutchinson M.I."/>
            <person name="Powell A.J."/>
            <person name="Barry K."/>
            <person name="Miller A.N."/>
            <person name="Grigoriev I.V."/>
            <person name="Debuchy R."/>
            <person name="Gladieux P."/>
            <person name="Thoren M.H."/>
            <person name="Johannesson H."/>
        </authorList>
    </citation>
    <scope>NUCLEOTIDE SEQUENCE</scope>
    <source>
        <strain evidence="1">CBS 757.83</strain>
    </source>
</reference>
<keyword evidence="2" id="KW-1185">Reference proteome</keyword>